<evidence type="ECO:0000259" key="4">
    <source>
        <dbReference type="PROSITE" id="PS51918"/>
    </source>
</evidence>
<keyword evidence="2" id="KW-0408">Iron</keyword>
<keyword evidence="3" id="KW-0411">Iron-sulfur</keyword>
<gene>
    <name evidence="5" type="ORF">ME5_00907</name>
</gene>
<dbReference type="InterPro" id="IPR007197">
    <property type="entry name" value="rSAM"/>
</dbReference>
<dbReference type="eggNOG" id="COG1533">
    <property type="taxonomic scope" value="Bacteria"/>
</dbReference>
<dbReference type="PATRIC" id="fig|1094558.3.peg.993"/>
<dbReference type="InterPro" id="IPR006638">
    <property type="entry name" value="Elp3/MiaA/NifB-like_rSAM"/>
</dbReference>
<reference evidence="5 6" key="1">
    <citation type="submission" date="2012-03" db="EMBL/GenBank/DDBJ databases">
        <title>The Genome Sequence of Bartonella tamiae Th239.</title>
        <authorList>
            <consortium name="The Broad Institute Genome Sequencing Platform"/>
            <consortium name="The Broad Institute Genome Sequencing Center for Infectious Disease"/>
            <person name="Feldgarden M."/>
            <person name="Kirby J."/>
            <person name="Kosoy M."/>
            <person name="Birtles R."/>
            <person name="Probert W.S."/>
            <person name="Chiaraviglio L."/>
            <person name="Young S.K."/>
            <person name="Zeng Q."/>
            <person name="Gargeya S."/>
            <person name="Fitzgerald M."/>
            <person name="Haas B."/>
            <person name="Abouelleil A."/>
            <person name="Alvarado L."/>
            <person name="Arachchi H.M."/>
            <person name="Berlin A."/>
            <person name="Chapman S.B."/>
            <person name="Gearin G."/>
            <person name="Goldberg J."/>
            <person name="Griggs A."/>
            <person name="Gujja S."/>
            <person name="Hansen M."/>
            <person name="Heiman D."/>
            <person name="Howarth C."/>
            <person name="Larimer J."/>
            <person name="Lui A."/>
            <person name="MacDonald P.J.P."/>
            <person name="McCowen C."/>
            <person name="Montmayeur A."/>
            <person name="Murphy C."/>
            <person name="Neiman D."/>
            <person name="Pearson M."/>
            <person name="Priest M."/>
            <person name="Roberts A."/>
            <person name="Saif S."/>
            <person name="Shea T."/>
            <person name="Sisk P."/>
            <person name="Stolte C."/>
            <person name="Sykes S."/>
            <person name="Wortman J."/>
            <person name="Nusbaum C."/>
            <person name="Birren B."/>
        </authorList>
    </citation>
    <scope>NUCLEOTIDE SEQUENCE [LARGE SCALE GENOMIC DNA]</scope>
    <source>
        <strain evidence="5 6">Th239</strain>
    </source>
</reference>
<proteinExistence type="predicted"/>
<dbReference type="PANTHER" id="PTHR43432">
    <property type="entry name" value="SLR0285 PROTEIN"/>
    <property type="match status" value="1"/>
</dbReference>
<dbReference type="GO" id="GO:0046872">
    <property type="term" value="F:metal ion binding"/>
    <property type="evidence" value="ECO:0007669"/>
    <property type="project" value="UniProtKB-KW"/>
</dbReference>
<protein>
    <recommendedName>
        <fullName evidence="4">Radical SAM core domain-containing protein</fullName>
    </recommendedName>
</protein>
<keyword evidence="6" id="KW-1185">Reference proteome</keyword>
<dbReference type="PANTHER" id="PTHR43432:SF3">
    <property type="entry name" value="SLR0285 PROTEIN"/>
    <property type="match status" value="1"/>
</dbReference>
<dbReference type="SMART" id="SM00729">
    <property type="entry name" value="Elp3"/>
    <property type="match status" value="1"/>
</dbReference>
<dbReference type="NCBIfam" id="NF033668">
    <property type="entry name" value="rSAM_PA0069"/>
    <property type="match status" value="1"/>
</dbReference>
<dbReference type="CDD" id="cd01335">
    <property type="entry name" value="Radical_SAM"/>
    <property type="match status" value="1"/>
</dbReference>
<dbReference type="GO" id="GO:0003824">
    <property type="term" value="F:catalytic activity"/>
    <property type="evidence" value="ECO:0007669"/>
    <property type="project" value="InterPro"/>
</dbReference>
<dbReference type="InterPro" id="IPR058240">
    <property type="entry name" value="rSAM_sf"/>
</dbReference>
<dbReference type="STRING" id="1094558.ME5_00907"/>
<dbReference type="AlphaFoldDB" id="J0QWV5"/>
<dbReference type="Pfam" id="PF04055">
    <property type="entry name" value="Radical_SAM"/>
    <property type="match status" value="1"/>
</dbReference>
<evidence type="ECO:0000313" key="6">
    <source>
        <dbReference type="Proteomes" id="UP000008952"/>
    </source>
</evidence>
<dbReference type="OrthoDB" id="9785699at2"/>
<dbReference type="InterPro" id="IPR040086">
    <property type="entry name" value="MJ0683-like"/>
</dbReference>
<evidence type="ECO:0000313" key="5">
    <source>
        <dbReference type="EMBL" id="EJF90506.1"/>
    </source>
</evidence>
<comment type="caution">
    <text evidence="5">The sequence shown here is derived from an EMBL/GenBank/DDBJ whole genome shotgun (WGS) entry which is preliminary data.</text>
</comment>
<dbReference type="SFLD" id="SFLDG01084">
    <property type="entry name" value="Uncharacterised_Radical_SAM_Su"/>
    <property type="match status" value="1"/>
</dbReference>
<evidence type="ECO:0000256" key="3">
    <source>
        <dbReference type="ARBA" id="ARBA00023014"/>
    </source>
</evidence>
<evidence type="ECO:0000256" key="1">
    <source>
        <dbReference type="ARBA" id="ARBA00022723"/>
    </source>
</evidence>
<dbReference type="PROSITE" id="PS51918">
    <property type="entry name" value="RADICAL_SAM"/>
    <property type="match status" value="1"/>
</dbReference>
<dbReference type="GO" id="GO:0051536">
    <property type="term" value="F:iron-sulfur cluster binding"/>
    <property type="evidence" value="ECO:0007669"/>
    <property type="project" value="UniProtKB-KW"/>
</dbReference>
<dbReference type="RefSeq" id="WP_008038880.1">
    <property type="nucleotide sequence ID" value="NZ_JH725147.1"/>
</dbReference>
<dbReference type="SUPFAM" id="SSF102114">
    <property type="entry name" value="Radical SAM enzymes"/>
    <property type="match status" value="1"/>
</dbReference>
<dbReference type="Proteomes" id="UP000008952">
    <property type="component" value="Unassembled WGS sequence"/>
</dbReference>
<evidence type="ECO:0000256" key="2">
    <source>
        <dbReference type="ARBA" id="ARBA00023004"/>
    </source>
</evidence>
<dbReference type="HOGENOM" id="CLU_015525_0_0_5"/>
<dbReference type="Gene3D" id="3.80.30.30">
    <property type="match status" value="1"/>
</dbReference>
<name>J0QWV5_9HYPH</name>
<organism evidence="5 6">
    <name type="scientific">Bartonella tamiae Th239</name>
    <dbReference type="NCBI Taxonomy" id="1094558"/>
    <lineage>
        <taxon>Bacteria</taxon>
        <taxon>Pseudomonadati</taxon>
        <taxon>Pseudomonadota</taxon>
        <taxon>Alphaproteobacteria</taxon>
        <taxon>Hyphomicrobiales</taxon>
        <taxon>Bartonellaceae</taxon>
        <taxon>Bartonella</taxon>
    </lineage>
</organism>
<accession>J0QWV5</accession>
<dbReference type="SFLD" id="SFLDS00029">
    <property type="entry name" value="Radical_SAM"/>
    <property type="match status" value="1"/>
</dbReference>
<keyword evidence="1" id="KW-0479">Metal-binding</keyword>
<dbReference type="EMBL" id="AIMB01000007">
    <property type="protein sequence ID" value="EJF90506.1"/>
    <property type="molecule type" value="Genomic_DNA"/>
</dbReference>
<feature type="domain" description="Radical SAM core" evidence="4">
    <location>
        <begin position="99"/>
        <end position="336"/>
    </location>
</feature>
<sequence length="395" mass="45354">MKKSIIDQNLLGLLNQADDIAFWDHDVSKAECFIKQSLMRVSEKQAKGRGTSLNPSGRFETHSRVLIDDGWEKDEVETPLKTNVQIETARHIITHNRSPDLPFDRSINPYRGCEHGCVYCFARPSHAYMGLSSGLDFETKLFAKHNCATLLERELSKPSYKPKVIAIGTNTDPYQPIEKKWKLMREILQVLNKANHPVQIVTKSALITRDCDILKQMSQKGLVHVSISITSLDAHLIRAMEPRAATPQRRLWALEYLTKLNIPVSVMVAPIVPALNDHEIETILHASKDHGALNASYTILRLPYEVAPQFRDWLLREYPDRYRRIMHAIRDMRQGKDYDANWKTRMKGEGTLAQLIARRFDVAVKKIGFADKRIKFNFDLFRAPLQQAEQLNLFS</sequence>